<organism evidence="3 4">
    <name type="scientific">Cercophora newfieldiana</name>
    <dbReference type="NCBI Taxonomy" id="92897"/>
    <lineage>
        <taxon>Eukaryota</taxon>
        <taxon>Fungi</taxon>
        <taxon>Dikarya</taxon>
        <taxon>Ascomycota</taxon>
        <taxon>Pezizomycotina</taxon>
        <taxon>Sordariomycetes</taxon>
        <taxon>Sordariomycetidae</taxon>
        <taxon>Sordariales</taxon>
        <taxon>Lasiosphaeriaceae</taxon>
        <taxon>Cercophora</taxon>
    </lineage>
</organism>
<feature type="domain" description="SWR1-complex protein 3" evidence="2">
    <location>
        <begin position="60"/>
        <end position="161"/>
    </location>
</feature>
<dbReference type="AlphaFoldDB" id="A0AA39YAM9"/>
<dbReference type="PANTHER" id="PTHR28108">
    <property type="entry name" value="SWR1-COMPLEX PROTEIN 3"/>
    <property type="match status" value="1"/>
</dbReference>
<feature type="compositionally biased region" description="Low complexity" evidence="1">
    <location>
        <begin position="549"/>
        <end position="569"/>
    </location>
</feature>
<feature type="region of interest" description="Disordered" evidence="1">
    <location>
        <begin position="1"/>
        <end position="91"/>
    </location>
</feature>
<protein>
    <recommendedName>
        <fullName evidence="2">SWR1-complex protein 3 domain-containing protein</fullName>
    </recommendedName>
</protein>
<dbReference type="GO" id="GO:0000812">
    <property type="term" value="C:Swr1 complex"/>
    <property type="evidence" value="ECO:0007669"/>
    <property type="project" value="InterPro"/>
</dbReference>
<evidence type="ECO:0000313" key="4">
    <source>
        <dbReference type="Proteomes" id="UP001174936"/>
    </source>
</evidence>
<evidence type="ECO:0000313" key="3">
    <source>
        <dbReference type="EMBL" id="KAK0649038.1"/>
    </source>
</evidence>
<evidence type="ECO:0000259" key="2">
    <source>
        <dbReference type="Pfam" id="PF24707"/>
    </source>
</evidence>
<sequence>MERKRKLPARAAARVEQANKKRMGRTGAAASTPRKSPTPEAAPAPEPEPVPVEEAPPPLPKSITAGQPLPTVDSPQPEDISGKEYQSVSESGVLGEALTRSRQKWIGENMFEKWWSKPVKRKGVTIEDPKNPPKHSMTKLGAVEISVGPHLLDATVFAIKDGPWIREPSPPQSDVRPIIQYGPPNGIMPPPQTQKQSTPKPSPPTESAASTSAPVSTAVPAQPATTAAAQTQVKTQTPEQTLAPTPAQLPTQPQAVPQVAPQVPAPAPAPAPVPSPAQAHIPAPPPPIQSHSTLGAPPMAAVPGSRPPIASPRGMESVLNAVPRPPPTIPHAISQPPRPAPSPSVPAAGPTATRPAGAPAPKPAPGTDPIILTLAEKAGEDPHLRVLMKRVAQGDAAKHELERFQAIIDAITAESKRKGSPVGPSADRLLVDGRTVRYFADEVRAILDIVLSSNPNQTSADLRPPQGSDPLVVALVKAALDDVKTSDMVRRIASNKPLFSDATELKVILDRLRTKLANEREQQQKRAQPAQLATASPVVKAGGSLNGDAAPSPTTTPTTAQQQPPAQQALRSKGPPKVYQPKSDVMAVCLEFFGGSGDRFLFPKFSIVEDVPSPKGQVVVVSFLIVRKGSMSEYPAADPELDYYQPVTISIFAPTGRYLDHLFRVVAPQEEVRRYMDDIMDNMTRAEYVLLAMRLPRAEGKDGEESQAEEKEKDKTPAANGAKQGETEPAAEKGPAQQLPPSVLWGTSKSTKPARRELSPPRKRLYAGFTDDDDDQQYQSFVASISRKEPKEA</sequence>
<reference evidence="3" key="1">
    <citation type="submission" date="2023-06" db="EMBL/GenBank/DDBJ databases">
        <title>Genome-scale phylogeny and comparative genomics of the fungal order Sordariales.</title>
        <authorList>
            <consortium name="Lawrence Berkeley National Laboratory"/>
            <person name="Hensen N."/>
            <person name="Bonometti L."/>
            <person name="Westerberg I."/>
            <person name="Brannstrom I.O."/>
            <person name="Guillou S."/>
            <person name="Cros-Aarteil S."/>
            <person name="Calhoun S."/>
            <person name="Haridas S."/>
            <person name="Kuo A."/>
            <person name="Mondo S."/>
            <person name="Pangilinan J."/>
            <person name="Riley R."/>
            <person name="Labutti K."/>
            <person name="Andreopoulos B."/>
            <person name="Lipzen A."/>
            <person name="Chen C."/>
            <person name="Yanf M."/>
            <person name="Daum C."/>
            <person name="Ng V."/>
            <person name="Clum A."/>
            <person name="Steindorff A."/>
            <person name="Ohm R."/>
            <person name="Martin F."/>
            <person name="Silar P."/>
            <person name="Natvig D."/>
            <person name="Lalanne C."/>
            <person name="Gautier V."/>
            <person name="Ament-Velasquez S.L."/>
            <person name="Kruys A."/>
            <person name="Hutchinson M.I."/>
            <person name="Powell A.J."/>
            <person name="Barry K."/>
            <person name="Miller A.N."/>
            <person name="Grigoriev I.V."/>
            <person name="Debuchy R."/>
            <person name="Gladieux P."/>
            <person name="Thoren M.H."/>
            <person name="Johannesson H."/>
        </authorList>
    </citation>
    <scope>NUCLEOTIDE SEQUENCE</scope>
    <source>
        <strain evidence="3">SMH2532-1</strain>
    </source>
</reference>
<gene>
    <name evidence="3" type="ORF">B0T16DRAFT_324224</name>
</gene>
<name>A0AA39YAM9_9PEZI</name>
<dbReference type="Pfam" id="PF24707">
    <property type="entry name" value="Swc3"/>
    <property type="match status" value="1"/>
</dbReference>
<keyword evidence="4" id="KW-1185">Reference proteome</keyword>
<feature type="compositionally biased region" description="Pro residues" evidence="1">
    <location>
        <begin position="263"/>
        <end position="275"/>
    </location>
</feature>
<feature type="region of interest" description="Disordered" evidence="1">
    <location>
        <begin position="162"/>
        <end position="369"/>
    </location>
</feature>
<dbReference type="Proteomes" id="UP001174936">
    <property type="component" value="Unassembled WGS sequence"/>
</dbReference>
<feature type="compositionally biased region" description="Low complexity" evidence="1">
    <location>
        <begin position="193"/>
        <end position="262"/>
    </location>
</feature>
<proteinExistence type="predicted"/>
<dbReference type="EMBL" id="JAULSV010000003">
    <property type="protein sequence ID" value="KAK0649038.1"/>
    <property type="molecule type" value="Genomic_DNA"/>
</dbReference>
<feature type="region of interest" description="Disordered" evidence="1">
    <location>
        <begin position="540"/>
        <end position="579"/>
    </location>
</feature>
<dbReference type="InterPro" id="IPR057558">
    <property type="entry name" value="Swc3_dom"/>
</dbReference>
<feature type="compositionally biased region" description="Low complexity" evidence="1">
    <location>
        <begin position="345"/>
        <end position="357"/>
    </location>
</feature>
<dbReference type="GO" id="GO:0140849">
    <property type="term" value="F:ATP-dependent H2AZ histone chaperone activity"/>
    <property type="evidence" value="ECO:0007669"/>
    <property type="project" value="InterPro"/>
</dbReference>
<evidence type="ECO:0000256" key="1">
    <source>
        <dbReference type="SAM" id="MobiDB-lite"/>
    </source>
</evidence>
<accession>A0AA39YAM9</accession>
<dbReference type="InterPro" id="IPR037651">
    <property type="entry name" value="Swc3"/>
</dbReference>
<comment type="caution">
    <text evidence="3">The sequence shown here is derived from an EMBL/GenBank/DDBJ whole genome shotgun (WGS) entry which is preliminary data.</text>
</comment>
<feature type="compositionally biased region" description="Pro residues" evidence="1">
    <location>
        <begin position="40"/>
        <end position="60"/>
    </location>
</feature>
<feature type="compositionally biased region" description="Basic and acidic residues" evidence="1">
    <location>
        <begin position="699"/>
        <end position="716"/>
    </location>
</feature>
<dbReference type="PANTHER" id="PTHR28108:SF1">
    <property type="entry name" value="SWR1-COMPLEX PROTEIN 3"/>
    <property type="match status" value="1"/>
</dbReference>
<feature type="region of interest" description="Disordered" evidence="1">
    <location>
        <begin position="699"/>
        <end position="793"/>
    </location>
</feature>